<accession>A0A8H6RZS0</accession>
<dbReference type="OrthoDB" id="2665493at2759"/>
<organism evidence="2 3">
    <name type="scientific">Mycena indigotica</name>
    <dbReference type="NCBI Taxonomy" id="2126181"/>
    <lineage>
        <taxon>Eukaryota</taxon>
        <taxon>Fungi</taxon>
        <taxon>Dikarya</taxon>
        <taxon>Basidiomycota</taxon>
        <taxon>Agaricomycotina</taxon>
        <taxon>Agaricomycetes</taxon>
        <taxon>Agaricomycetidae</taxon>
        <taxon>Agaricales</taxon>
        <taxon>Marasmiineae</taxon>
        <taxon>Mycenaceae</taxon>
        <taxon>Mycena</taxon>
    </lineage>
</organism>
<dbReference type="GeneID" id="59352083"/>
<dbReference type="PROSITE" id="PS50097">
    <property type="entry name" value="BTB"/>
    <property type="match status" value="1"/>
</dbReference>
<feature type="domain" description="BTB" evidence="1">
    <location>
        <begin position="31"/>
        <end position="61"/>
    </location>
</feature>
<dbReference type="Pfam" id="PF00651">
    <property type="entry name" value="BTB"/>
    <property type="match status" value="1"/>
</dbReference>
<dbReference type="EMBL" id="JACAZF010000014">
    <property type="protein sequence ID" value="KAF7290705.1"/>
    <property type="molecule type" value="Genomic_DNA"/>
</dbReference>
<gene>
    <name evidence="2" type="ORF">MIND_01311100</name>
</gene>
<name>A0A8H6RZS0_9AGAR</name>
<evidence type="ECO:0000259" key="1">
    <source>
        <dbReference type="PROSITE" id="PS50097"/>
    </source>
</evidence>
<dbReference type="SUPFAM" id="SSF54695">
    <property type="entry name" value="POZ domain"/>
    <property type="match status" value="1"/>
</dbReference>
<dbReference type="RefSeq" id="XP_037214065.1">
    <property type="nucleotide sequence ID" value="XM_037369567.1"/>
</dbReference>
<comment type="caution">
    <text evidence="2">The sequence shown here is derived from an EMBL/GenBank/DDBJ whole genome shotgun (WGS) entry which is preliminary data.</text>
</comment>
<proteinExistence type="predicted"/>
<evidence type="ECO:0000313" key="2">
    <source>
        <dbReference type="EMBL" id="KAF7290705.1"/>
    </source>
</evidence>
<dbReference type="AlphaFoldDB" id="A0A8H6RZS0"/>
<reference evidence="2" key="1">
    <citation type="submission" date="2020-05" db="EMBL/GenBank/DDBJ databases">
        <title>Mycena genomes resolve the evolution of fungal bioluminescence.</title>
        <authorList>
            <person name="Tsai I.J."/>
        </authorList>
    </citation>
    <scope>NUCLEOTIDE SEQUENCE</scope>
    <source>
        <strain evidence="2">171206Taipei</strain>
    </source>
</reference>
<sequence length="345" mass="37859">MAGTESVAQAIRDASPPFSATCPADDSNPPTDVILRSCDLVDYHVHKMILSFCSPFFREMFAFPEPGPGDADANPTKDGKPVVLMAESCAALEKVLLVCYPRLAGGHTIRDLDGVGEAYEAVKKYDISGGTALLESVLLDPIFSQREPLRVFALGCWLNLDVVIKTAAEASLKLSSIHPPAPVKELESISAIKLWQFNELHIAFTTKVRGFLSGFAEPQPHGMSGYGKGFSWTSRTWWPNTSHDDCPLEFDTATATEWAIYPAPWFIEHLTRICRAPHINDIPTITQAIVHLSTDTVAEITKCPICLERVQNDLHTLAKNFEDCVELARETVGLSSSPSVYVSVR</sequence>
<keyword evidence="3" id="KW-1185">Reference proteome</keyword>
<dbReference type="Gene3D" id="3.30.710.10">
    <property type="entry name" value="Potassium Channel Kv1.1, Chain A"/>
    <property type="match status" value="1"/>
</dbReference>
<dbReference type="CDD" id="cd18186">
    <property type="entry name" value="BTB_POZ_ZBTB_KLHL-like"/>
    <property type="match status" value="1"/>
</dbReference>
<protein>
    <recommendedName>
        <fullName evidence="1">BTB domain-containing protein</fullName>
    </recommendedName>
</protein>
<dbReference type="InterPro" id="IPR000210">
    <property type="entry name" value="BTB/POZ_dom"/>
</dbReference>
<dbReference type="SMART" id="SM00225">
    <property type="entry name" value="BTB"/>
    <property type="match status" value="1"/>
</dbReference>
<dbReference type="InterPro" id="IPR011333">
    <property type="entry name" value="SKP1/BTB/POZ_sf"/>
</dbReference>
<dbReference type="Proteomes" id="UP000636479">
    <property type="component" value="Unassembled WGS sequence"/>
</dbReference>
<evidence type="ECO:0000313" key="3">
    <source>
        <dbReference type="Proteomes" id="UP000636479"/>
    </source>
</evidence>